<reference evidence="2 3" key="1">
    <citation type="journal article" date="2004" name="Extremophiles">
        <title>Halobacillus locisalis sp. nov., a halophilic bacterium isolated from a marine solar saltern of the Yellow Sea in Korea.</title>
        <authorList>
            <person name="Yoon J.H."/>
            <person name="Kang K.H."/>
            <person name="Oh T.K."/>
            <person name="Park Y.H."/>
        </authorList>
    </citation>
    <scope>NUCLEOTIDE SEQUENCE [LARGE SCALE GENOMIC DNA]</scope>
    <source>
        <strain evidence="2 3">KCTC 3788</strain>
    </source>
</reference>
<evidence type="ECO:0000313" key="3">
    <source>
        <dbReference type="Proteomes" id="UP000571017"/>
    </source>
</evidence>
<dbReference type="SUPFAM" id="SSF56266">
    <property type="entry name" value="DmpA/ArgJ-like"/>
    <property type="match status" value="1"/>
</dbReference>
<dbReference type="Pfam" id="PF03576">
    <property type="entry name" value="Peptidase_S58"/>
    <property type="match status" value="1"/>
</dbReference>
<dbReference type="RefSeq" id="WP_181470980.1">
    <property type="nucleotide sequence ID" value="NZ_JACEFG010000001.1"/>
</dbReference>
<evidence type="ECO:0000313" key="2">
    <source>
        <dbReference type="EMBL" id="MBA2173955.1"/>
    </source>
</evidence>
<evidence type="ECO:0000256" key="1">
    <source>
        <dbReference type="ARBA" id="ARBA00007068"/>
    </source>
</evidence>
<comment type="caution">
    <text evidence="2">The sequence shown here is derived from an EMBL/GenBank/DDBJ whole genome shotgun (WGS) entry which is preliminary data.</text>
</comment>
<accession>A0A838CQC0</accession>
<dbReference type="InterPro" id="IPR005321">
    <property type="entry name" value="Peptidase_S58_DmpA"/>
</dbReference>
<protein>
    <submittedName>
        <fullName evidence="2">P1 family peptidase</fullName>
    </submittedName>
</protein>
<dbReference type="PANTHER" id="PTHR36512">
    <property type="entry name" value="D-AMINOPEPTIDASE"/>
    <property type="match status" value="1"/>
</dbReference>
<proteinExistence type="inferred from homology"/>
<sequence length="319" mass="33366">MNKIKVTDLHAFQFGHQTDIEAATGCTVILCPEGAIAGVDVRGGSPGTRETDLLKSENLVENVHSVFLAGGSAFGLDVGSGVMEYLEKQGIGFDVSVARVPIVPGAILFDLNVGSAHIRPSAEMGFKACEDAYSNESFRSGNAGAGTGASVGKLFGNDYAMKSGVGQFAIQVGELQVGAVIAVNSFGDVFDPETNTMVAGLQQDGVFLNTEQQLLNQMTTSKTNRFSGNTTIGTIVTNANVTKPQANKLASIAHDGFARALRPSHTFVDGDTLFFLSSATVEVDLNALSALSTYVVERAIIDAVTSAEGNYGIVSTRDL</sequence>
<dbReference type="EMBL" id="JACEFG010000001">
    <property type="protein sequence ID" value="MBA2173955.1"/>
    <property type="molecule type" value="Genomic_DNA"/>
</dbReference>
<organism evidence="2 3">
    <name type="scientific">Halobacillus locisalis</name>
    <dbReference type="NCBI Taxonomy" id="220753"/>
    <lineage>
        <taxon>Bacteria</taxon>
        <taxon>Bacillati</taxon>
        <taxon>Bacillota</taxon>
        <taxon>Bacilli</taxon>
        <taxon>Bacillales</taxon>
        <taxon>Bacillaceae</taxon>
        <taxon>Halobacillus</taxon>
    </lineage>
</organism>
<dbReference type="AlphaFoldDB" id="A0A838CQC0"/>
<dbReference type="Proteomes" id="UP000571017">
    <property type="component" value="Unassembled WGS sequence"/>
</dbReference>
<dbReference type="PANTHER" id="PTHR36512:SF3">
    <property type="entry name" value="BLR5678 PROTEIN"/>
    <property type="match status" value="1"/>
</dbReference>
<dbReference type="Gene3D" id="3.60.70.12">
    <property type="entry name" value="L-amino peptidase D-ALA esterase/amidase"/>
    <property type="match status" value="1"/>
</dbReference>
<dbReference type="CDD" id="cd02252">
    <property type="entry name" value="nylC_like"/>
    <property type="match status" value="1"/>
</dbReference>
<dbReference type="GO" id="GO:0004177">
    <property type="term" value="F:aminopeptidase activity"/>
    <property type="evidence" value="ECO:0007669"/>
    <property type="project" value="TreeGrafter"/>
</dbReference>
<dbReference type="InterPro" id="IPR016117">
    <property type="entry name" value="ArgJ-like_dom_sf"/>
</dbReference>
<gene>
    <name evidence="2" type="ORF">H0266_03480</name>
</gene>
<name>A0A838CQC0_9BACI</name>
<keyword evidence="3" id="KW-1185">Reference proteome</keyword>
<comment type="similarity">
    <text evidence="1">Belongs to the peptidase S58 family.</text>
</comment>